<dbReference type="SUPFAM" id="SSF55961">
    <property type="entry name" value="Bet v1-like"/>
    <property type="match status" value="1"/>
</dbReference>
<dbReference type="Gene3D" id="3.30.530.20">
    <property type="match status" value="1"/>
</dbReference>
<protein>
    <submittedName>
        <fullName evidence="2">Polyketide cyclase/dehydrase/lipid transport protein</fullName>
    </submittedName>
</protein>
<evidence type="ECO:0000256" key="1">
    <source>
        <dbReference type="SAM" id="SignalP"/>
    </source>
</evidence>
<sequence length="173" mass="19074">MLYALVAIAVLISGALAYAATRPDHFRLERSTMIAAPPERIQPLIADFRQWPRWSPWEEKDPSMTRTLSGAESGVGAVYDWSGNGKVGTGRMEILSAEPRAVAIQLDFLKPFEAHNRAEFTLVPGPEGTRVTWAMSGPQPFMAKLMSLVFDMERVVGPDFEAGLAKLKRQAEG</sequence>
<keyword evidence="1" id="KW-0732">Signal</keyword>
<gene>
    <name evidence="2" type="ORF">C8P69_10368</name>
</gene>
<dbReference type="EMBL" id="PZZL01000003">
    <property type="protein sequence ID" value="PTM60142.1"/>
    <property type="molecule type" value="Genomic_DNA"/>
</dbReference>
<dbReference type="AlphaFoldDB" id="A0A2T4ZE19"/>
<dbReference type="CDD" id="cd07818">
    <property type="entry name" value="SRPBCC_1"/>
    <property type="match status" value="1"/>
</dbReference>
<dbReference type="InterPro" id="IPR019587">
    <property type="entry name" value="Polyketide_cyclase/dehydratase"/>
</dbReference>
<proteinExistence type="predicted"/>
<feature type="chain" id="PRO_5015437866" evidence="1">
    <location>
        <begin position="20"/>
        <end position="173"/>
    </location>
</feature>
<evidence type="ECO:0000313" key="3">
    <source>
        <dbReference type="Proteomes" id="UP000241808"/>
    </source>
</evidence>
<dbReference type="Pfam" id="PF10604">
    <property type="entry name" value="Polyketide_cyc2"/>
    <property type="match status" value="1"/>
</dbReference>
<dbReference type="OrthoDB" id="9807923at2"/>
<accession>A0A2T4ZE19</accession>
<dbReference type="InterPro" id="IPR023393">
    <property type="entry name" value="START-like_dom_sf"/>
</dbReference>
<dbReference type="Proteomes" id="UP000241808">
    <property type="component" value="Unassembled WGS sequence"/>
</dbReference>
<name>A0A2T4ZE19_9HYPH</name>
<feature type="signal peptide" evidence="1">
    <location>
        <begin position="1"/>
        <end position="19"/>
    </location>
</feature>
<reference evidence="2 3" key="1">
    <citation type="submission" date="2018-04" db="EMBL/GenBank/DDBJ databases">
        <title>Genomic Encyclopedia of Archaeal and Bacterial Type Strains, Phase II (KMG-II): from individual species to whole genera.</title>
        <authorList>
            <person name="Goeker M."/>
        </authorList>
    </citation>
    <scope>NUCLEOTIDE SEQUENCE [LARGE SCALE GENOMIC DNA]</scope>
    <source>
        <strain evidence="2 3">DSM 25521</strain>
    </source>
</reference>
<comment type="caution">
    <text evidence="2">The sequence shown here is derived from an EMBL/GenBank/DDBJ whole genome shotgun (WGS) entry which is preliminary data.</text>
</comment>
<organism evidence="2 3">
    <name type="scientific">Phreatobacter oligotrophus</name>
    <dbReference type="NCBI Taxonomy" id="1122261"/>
    <lineage>
        <taxon>Bacteria</taxon>
        <taxon>Pseudomonadati</taxon>
        <taxon>Pseudomonadota</taxon>
        <taxon>Alphaproteobacteria</taxon>
        <taxon>Hyphomicrobiales</taxon>
        <taxon>Phreatobacteraceae</taxon>
        <taxon>Phreatobacter</taxon>
    </lineage>
</organism>
<evidence type="ECO:0000313" key="2">
    <source>
        <dbReference type="EMBL" id="PTM60142.1"/>
    </source>
</evidence>
<keyword evidence="3" id="KW-1185">Reference proteome</keyword>